<dbReference type="InterPro" id="IPR001759">
    <property type="entry name" value="PTX_dom"/>
</dbReference>
<feature type="disulfide bond" evidence="6">
    <location>
        <begin position="1240"/>
        <end position="1249"/>
    </location>
</feature>
<dbReference type="PROSITE" id="PS50923">
    <property type="entry name" value="SUSHI"/>
    <property type="match status" value="9"/>
</dbReference>
<protein>
    <recommendedName>
        <fullName evidence="17">Sushi, von Willebrand factor type A, EGF and pentraxin domain-containing protein 1</fullName>
    </recommendedName>
</protein>
<evidence type="ECO:0000256" key="9">
    <source>
        <dbReference type="SAM" id="SignalP"/>
    </source>
</evidence>
<feature type="disulfide bond" evidence="7">
    <location>
        <begin position="401"/>
        <end position="428"/>
    </location>
</feature>
<dbReference type="InterPro" id="IPR000742">
    <property type="entry name" value="EGF"/>
</dbReference>
<evidence type="ECO:0000256" key="5">
    <source>
        <dbReference type="ARBA" id="ARBA00023180"/>
    </source>
</evidence>
<feature type="disulfide bond" evidence="7">
    <location>
        <begin position="1723"/>
        <end position="1750"/>
    </location>
</feature>
<dbReference type="Pfam" id="PF02494">
    <property type="entry name" value="HYR"/>
    <property type="match status" value="2"/>
</dbReference>
<dbReference type="InterPro" id="IPR002035">
    <property type="entry name" value="VWF_A"/>
</dbReference>
<feature type="domain" description="Sushi" evidence="13">
    <location>
        <begin position="1753"/>
        <end position="1807"/>
    </location>
</feature>
<feature type="domain" description="Sushi" evidence="13">
    <location>
        <begin position="1687"/>
        <end position="1752"/>
    </location>
</feature>
<dbReference type="PROSITE" id="PS50234">
    <property type="entry name" value="VWFA"/>
    <property type="match status" value="1"/>
</dbReference>
<evidence type="ECO:0000259" key="11">
    <source>
        <dbReference type="PROSITE" id="PS50234"/>
    </source>
</evidence>
<evidence type="ECO:0000259" key="12">
    <source>
        <dbReference type="PROSITE" id="PS50825"/>
    </source>
</evidence>
<dbReference type="SMART" id="SM00159">
    <property type="entry name" value="PTX"/>
    <property type="match status" value="1"/>
</dbReference>
<organism evidence="15 16">
    <name type="scientific">Dendroctonus ponderosae</name>
    <name type="common">Mountain pine beetle</name>
    <dbReference type="NCBI Taxonomy" id="77166"/>
    <lineage>
        <taxon>Eukaryota</taxon>
        <taxon>Metazoa</taxon>
        <taxon>Ecdysozoa</taxon>
        <taxon>Arthropoda</taxon>
        <taxon>Hexapoda</taxon>
        <taxon>Insecta</taxon>
        <taxon>Pterygota</taxon>
        <taxon>Neoptera</taxon>
        <taxon>Endopterygota</taxon>
        <taxon>Coleoptera</taxon>
        <taxon>Polyphaga</taxon>
        <taxon>Cucujiformia</taxon>
        <taxon>Curculionidae</taxon>
        <taxon>Scolytinae</taxon>
        <taxon>Dendroctonus</taxon>
    </lineage>
</organism>
<dbReference type="InterPro" id="IPR050350">
    <property type="entry name" value="Compl-Cell_Adhes-Reg"/>
</dbReference>
<dbReference type="SMART" id="SM01411">
    <property type="entry name" value="Ephrin_rec_like"/>
    <property type="match status" value="3"/>
</dbReference>
<dbReference type="PRINTS" id="PR00895">
    <property type="entry name" value="PENTAXIN"/>
</dbReference>
<dbReference type="SUPFAM" id="SSF49899">
    <property type="entry name" value="Concanavalin A-like lectins/glucanases"/>
    <property type="match status" value="1"/>
</dbReference>
<evidence type="ECO:0000256" key="2">
    <source>
        <dbReference type="ARBA" id="ARBA00022659"/>
    </source>
</evidence>
<dbReference type="InterPro" id="IPR035976">
    <property type="entry name" value="Sushi/SCR/CCP_sf"/>
</dbReference>
<dbReference type="PROSITE" id="PS00022">
    <property type="entry name" value="EGF_1"/>
    <property type="match status" value="3"/>
</dbReference>
<feature type="domain" description="Sushi" evidence="13">
    <location>
        <begin position="444"/>
        <end position="501"/>
    </location>
</feature>
<feature type="region of interest" description="Disordered" evidence="8">
    <location>
        <begin position="1013"/>
        <end position="1033"/>
    </location>
</feature>
<feature type="domain" description="EGF-like" evidence="10">
    <location>
        <begin position="1134"/>
        <end position="1170"/>
    </location>
</feature>
<feature type="domain" description="VWFA" evidence="11">
    <location>
        <begin position="80"/>
        <end position="257"/>
    </location>
</feature>
<feature type="chain" id="PRO_5004656178" description="Sushi, von Willebrand factor type A, EGF and pentraxin domain-containing protein 1" evidence="9">
    <location>
        <begin position="21"/>
        <end position="1860"/>
    </location>
</feature>
<keyword evidence="4 6" id="KW-1015">Disulfide bond</keyword>
<dbReference type="SUPFAM" id="SSF57196">
    <property type="entry name" value="EGF/Laminin"/>
    <property type="match status" value="4"/>
</dbReference>
<feature type="domain" description="Sushi" evidence="13">
    <location>
        <begin position="1808"/>
        <end position="1860"/>
    </location>
</feature>
<dbReference type="InterPro" id="IPR000436">
    <property type="entry name" value="Sushi_SCR_CCP_dom"/>
</dbReference>
<keyword evidence="3" id="KW-0677">Repeat</keyword>
<evidence type="ECO:0000259" key="13">
    <source>
        <dbReference type="PROSITE" id="PS50923"/>
    </source>
</evidence>
<dbReference type="Gene3D" id="3.40.50.410">
    <property type="entry name" value="von Willebrand factor, type A domain"/>
    <property type="match status" value="1"/>
</dbReference>
<reference evidence="15 16" key="1">
    <citation type="journal article" date="2013" name="Genome Biol.">
        <title>Draft genome of the mountain pine beetle, Dendroctonus ponderosae Hopkins, a major forest pest.</title>
        <authorList>
            <person name="Keeling C.I."/>
            <person name="Yuen M.M."/>
            <person name="Liao N.Y."/>
            <person name="Docking T.R."/>
            <person name="Chan S.K."/>
            <person name="Taylor G.A."/>
            <person name="Palmquist D.L."/>
            <person name="Jackman S.D."/>
            <person name="Nguyen A."/>
            <person name="Li M."/>
            <person name="Henderson H."/>
            <person name="Janes J.K."/>
            <person name="Zhao Y."/>
            <person name="Pandoh P."/>
            <person name="Moore R."/>
            <person name="Sperling F.A."/>
            <person name="Huber D.P."/>
            <person name="Birol I."/>
            <person name="Jones S.J."/>
            <person name="Bohlmann J."/>
        </authorList>
    </citation>
    <scope>NUCLEOTIDE SEQUENCE</scope>
</reference>
<keyword evidence="9" id="KW-0732">Signal</keyword>
<feature type="domain" description="Sushi" evidence="13">
    <location>
        <begin position="502"/>
        <end position="567"/>
    </location>
</feature>
<dbReference type="GO" id="GO:0005509">
    <property type="term" value="F:calcium ion binding"/>
    <property type="evidence" value="ECO:0007669"/>
    <property type="project" value="InterPro"/>
</dbReference>
<dbReference type="SMART" id="SM00327">
    <property type="entry name" value="VWA"/>
    <property type="match status" value="1"/>
</dbReference>
<proteinExistence type="predicted"/>
<dbReference type="Proteomes" id="UP000030742">
    <property type="component" value="Unassembled WGS sequence"/>
</dbReference>
<dbReference type="InterPro" id="IPR003410">
    <property type="entry name" value="HYR_dom"/>
</dbReference>
<dbReference type="InterPro" id="IPR013032">
    <property type="entry name" value="EGF-like_CS"/>
</dbReference>
<dbReference type="Gene3D" id="2.60.120.200">
    <property type="match status" value="1"/>
</dbReference>
<dbReference type="Pfam" id="PF00084">
    <property type="entry name" value="Sushi"/>
    <property type="match status" value="6"/>
</dbReference>
<feature type="disulfide bond" evidence="6">
    <location>
        <begin position="1160"/>
        <end position="1169"/>
    </location>
</feature>
<gene>
    <name evidence="15" type="ORF">D910_09340</name>
</gene>
<dbReference type="SMART" id="SM00181">
    <property type="entry name" value="EGF"/>
    <property type="match status" value="6"/>
</dbReference>
<dbReference type="Pfam" id="PF12661">
    <property type="entry name" value="hEGF"/>
    <property type="match status" value="1"/>
</dbReference>
<dbReference type="PANTHER" id="PTHR19325:SF573">
    <property type="entry name" value="MEMBRANE COFACTOR PROTEIN"/>
    <property type="match status" value="1"/>
</dbReference>
<dbReference type="Gene3D" id="2.10.25.10">
    <property type="entry name" value="Laminin"/>
    <property type="match status" value="4"/>
</dbReference>
<feature type="domain" description="EGF-like" evidence="10">
    <location>
        <begin position="1090"/>
        <end position="1120"/>
    </location>
</feature>
<dbReference type="InterPro" id="IPR036465">
    <property type="entry name" value="vWFA_dom_sf"/>
</dbReference>
<dbReference type="SMART" id="SM00032">
    <property type="entry name" value="CCP"/>
    <property type="match status" value="9"/>
</dbReference>
<evidence type="ECO:0008006" key="17">
    <source>
        <dbReference type="Google" id="ProtNLM"/>
    </source>
</evidence>
<feature type="domain" description="Pentraxin (PTX)" evidence="14">
    <location>
        <begin position="1292"/>
        <end position="1496"/>
    </location>
</feature>
<dbReference type="InterPro" id="IPR030476">
    <property type="entry name" value="Pentaxin_CS"/>
</dbReference>
<evidence type="ECO:0000313" key="15">
    <source>
        <dbReference type="EMBL" id="ERL92018.1"/>
    </source>
</evidence>
<evidence type="ECO:0000256" key="6">
    <source>
        <dbReference type="PROSITE-ProRule" id="PRU00076"/>
    </source>
</evidence>
<evidence type="ECO:0000256" key="8">
    <source>
        <dbReference type="SAM" id="MobiDB-lite"/>
    </source>
</evidence>
<dbReference type="Gene3D" id="2.10.50.10">
    <property type="entry name" value="Tumor Necrosis Factor Receptor, subunit A, domain 2"/>
    <property type="match status" value="3"/>
</dbReference>
<dbReference type="PROSITE" id="PS00289">
    <property type="entry name" value="PTX_1"/>
    <property type="match status" value="1"/>
</dbReference>
<dbReference type="STRING" id="77166.U4UI43"/>
<keyword evidence="2 7" id="KW-0768">Sushi</keyword>
<sequence length="1860" mass="206279">MNLNLCIISVTLWFLPGLRAEKLNLDALNNYSEFLNFGDKKLHKIGENRLENAIFKSKLDVLGEVFKKHVDFFKVTDKLDIVFLVDASSSVGDGNFKSELKFIKKLLSDITVDYNHTRVAVVTFSSPTNTIKNIDDISDPSKEYNKCLLLNDQLMKIEYKGGETYTIGAFAKAKEIFDHSLRNDSKKVIFLVTDGYSNGENPVPLSNELKRSQITIFTIGIRNGNYKELYDLSSTPGQFYSYLLDSFEEFESLARRALHVDLSGGDYLPLGVSTPCDKLCEAGNCCDKDALCACGTTTGHYSCTCKPGFYGSGLRNDCLPCTPGTYSDGPNLCLPCPDVHHTTILPAQGIDRCICKKGFQSDGTGGCQSKDQFPKKSSKYGYIVKKKECSNVLNSACGLRCEVGYTLVGSSIRLCQENATWTGSDPTCEVKTCNRLPTPKYGSVKCEQIDLDVVYDSAEKNLPVDTVCNFQCENGTVLIGSTQRTCLPIAQWDGLRAICKQIKCNKLPEVRYARIEPSSCTAGKQEFGKTCKIICNDGFKAAGSTVKTCGNHGLWGRKQEENTVCTDSTPPDLECPQNISASAVPGTNYGQVSWTEPNITDNSGLEVSTWLKPAIVNVTEYKFSIGLTPVTYFAQDPFHNAIKCKFFVEILDQEPPVIEECINPAPFLVSPHAQENISWDEPNIFDNSQNVSITKSHEFGRFPIGTTLVTYTAKDPSGNLNICNLNITVEESECPEFTSPSHGRSECADQSESRQCVITCEEGYAIPLQSSEATSLENSSRFECNHAEALWHNTEGLLYPECSVTVVGDQTQEGDVQVSLDGDGCNNTDQIGEIQNSIKSMISNNICTGLCEIDLKSECEVEKSEEESNKLLSRRRRRDSAGKKSQSLQGVPHKNSRARQRKRNRLNVKFQVRGRYLNESKGPDLRLETHNSSVKLKNAKFVCPEGFIPRKNRCVQCPRGTFHNATSNICQSCDFGSYTDRLGTTSCLQCPPNHSTRKIHSKNASECRKMCPPGTHARKKRVKTSKQQNPPTVERATLSPHCKSCPVGTYQPEYGKIKCLACPVGFTTAKAQSVNSTECIPTSKGICALTPDVCNHGKCVVVNEYEFSCECLPGFVGNCSEGFSGQFCEIVAEKEAVCDLKCQNGGTCLDVGENELLCLCSSGFSGTLCETRKNYCQDVICENNSTCIEHEDSFRCICAKGFLGRRCNILPCDYKPCKENSLCTNLELENATKSDFRCTCLEGYSGPNCQKIDYCTASKCENGGKCISKETSFMCSCSKLYEGDFCQFKRETNYMLNFSRYDTNDFIRLRGFEMNLTEITACLWIQTLDNFNYGTLLSYATRYTDNAFTLTDYTGIVFYVNKQYVVTDVLLNDGHWHHICVSWRSSGGTYQMYLDGELAKNGSDLAAYSEIGGKWKAHGYLIIGQEQDALGGRFSQSESFVGNMAYVDLWSRVLTLQEINEHRDDCSDSILGDLYAWPEMQQHTNGNIQRLSSTFCQRCEDPKPLYNGFIDMMDNRAFYSCYRGFELSSKHFSKGRRCTKTSKWEGFYEPFCKRITCGYPGTVKNGYSIGNQYFYSDKISYKCFDGFSMIGGSTIVCKEDGKWFPAKPKCVGVQCTLPKVPNGKIEIISEAAEESLGVNRVDSDTQIRVKCFSNSTLKGENPVATCLEDGTWDNPNISCKFTASPQLNCPLHLIPVAPENGYLDENSLNAMKNGTADFVEYKCRSGYSPVGVNISTCIVDGYWTEPNITCQAITCPSPPLFLNMVLKSKEPHMLTYQCQEGYKLVGNAVIQCTTLGKWSRLQGKCTRLSCGKPAISAGAKVTGNSYLYGDSLTITCPNGKSFKITCEKSGSWSENSGNNC</sequence>
<dbReference type="EMBL" id="KB632308">
    <property type="protein sequence ID" value="ERL92018.1"/>
    <property type="molecule type" value="Genomic_DNA"/>
</dbReference>
<dbReference type="Pfam" id="PF00354">
    <property type="entry name" value="Pentaxin"/>
    <property type="match status" value="1"/>
</dbReference>
<feature type="domain" description="EGF-like" evidence="10">
    <location>
        <begin position="1251"/>
        <end position="1287"/>
    </location>
</feature>
<dbReference type="OrthoDB" id="6515930at2759"/>
<dbReference type="PROSITE" id="PS51828">
    <property type="entry name" value="PTX_2"/>
    <property type="match status" value="1"/>
</dbReference>
<feature type="domain" description="EGF-like" evidence="10">
    <location>
        <begin position="1208"/>
        <end position="1250"/>
    </location>
</feature>
<feature type="domain" description="HYR" evidence="12">
    <location>
        <begin position="651"/>
        <end position="731"/>
    </location>
</feature>
<feature type="domain" description="Sushi" evidence="13">
    <location>
        <begin position="365"/>
        <end position="430"/>
    </location>
</feature>
<dbReference type="SMART" id="SM00179">
    <property type="entry name" value="EGF_CA"/>
    <property type="match status" value="4"/>
</dbReference>
<dbReference type="PROSITE" id="PS50825">
    <property type="entry name" value="HYR"/>
    <property type="match status" value="2"/>
</dbReference>
<evidence type="ECO:0000256" key="4">
    <source>
        <dbReference type="ARBA" id="ARBA00023157"/>
    </source>
</evidence>
<evidence type="ECO:0000259" key="10">
    <source>
        <dbReference type="PROSITE" id="PS50026"/>
    </source>
</evidence>
<dbReference type="Pfam" id="PF07699">
    <property type="entry name" value="Ephrin_rec_like"/>
    <property type="match status" value="2"/>
</dbReference>
<dbReference type="SUPFAM" id="SSF57535">
    <property type="entry name" value="Complement control module/SCR domain"/>
    <property type="match status" value="9"/>
</dbReference>
<dbReference type="InterPro" id="IPR011641">
    <property type="entry name" value="Tyr-kin_ephrin_A/B_rcpt-like"/>
</dbReference>
<dbReference type="CDD" id="cd00054">
    <property type="entry name" value="EGF_CA"/>
    <property type="match status" value="2"/>
</dbReference>
<evidence type="ECO:0000313" key="16">
    <source>
        <dbReference type="Proteomes" id="UP000030742"/>
    </source>
</evidence>
<dbReference type="GO" id="GO:0032991">
    <property type="term" value="C:protein-containing complex"/>
    <property type="evidence" value="ECO:0007669"/>
    <property type="project" value="UniProtKB-ARBA"/>
</dbReference>
<feature type="disulfide bond" evidence="6">
    <location>
        <begin position="1138"/>
        <end position="1148"/>
    </location>
</feature>
<dbReference type="InterPro" id="IPR013320">
    <property type="entry name" value="ConA-like_dom_sf"/>
</dbReference>
<accession>U4UI43</accession>
<feature type="compositionally biased region" description="Basic residues" evidence="8">
    <location>
        <begin position="894"/>
        <end position="905"/>
    </location>
</feature>
<name>U4UI43_DENPD</name>
<feature type="disulfide bond" evidence="7">
    <location>
        <begin position="472"/>
        <end position="499"/>
    </location>
</feature>
<dbReference type="PROSITE" id="PS50026">
    <property type="entry name" value="EGF_3"/>
    <property type="match status" value="5"/>
</dbReference>
<feature type="domain" description="Sushi" evidence="13">
    <location>
        <begin position="1555"/>
        <end position="1612"/>
    </location>
</feature>
<comment type="caution">
    <text evidence="6">Lacks conserved residue(s) required for the propagation of feature annotation.</text>
</comment>
<evidence type="ECO:0000256" key="7">
    <source>
        <dbReference type="PROSITE-ProRule" id="PRU00302"/>
    </source>
</evidence>
<dbReference type="PROSITE" id="PS01186">
    <property type="entry name" value="EGF_2"/>
    <property type="match status" value="2"/>
</dbReference>
<keyword evidence="1 6" id="KW-0245">EGF-like domain</keyword>
<feature type="domain" description="EGF-like" evidence="10">
    <location>
        <begin position="1172"/>
        <end position="1205"/>
    </location>
</feature>
<dbReference type="InterPro" id="IPR001881">
    <property type="entry name" value="EGF-like_Ca-bd_dom"/>
</dbReference>
<dbReference type="CDD" id="cd00033">
    <property type="entry name" value="CCP"/>
    <property type="match status" value="7"/>
</dbReference>
<evidence type="ECO:0000259" key="14">
    <source>
        <dbReference type="PROSITE" id="PS51828"/>
    </source>
</evidence>
<feature type="domain" description="Sushi" evidence="13">
    <location>
        <begin position="1497"/>
        <end position="1554"/>
    </location>
</feature>
<evidence type="ECO:0000256" key="1">
    <source>
        <dbReference type="ARBA" id="ARBA00022536"/>
    </source>
</evidence>
<dbReference type="SUPFAM" id="SSF57184">
    <property type="entry name" value="Growth factor receptor domain"/>
    <property type="match status" value="2"/>
</dbReference>
<dbReference type="Pfam" id="PF00008">
    <property type="entry name" value="EGF"/>
    <property type="match status" value="2"/>
</dbReference>
<dbReference type="Pfam" id="PF00092">
    <property type="entry name" value="VWA"/>
    <property type="match status" value="1"/>
</dbReference>
<dbReference type="SUPFAM" id="SSF53300">
    <property type="entry name" value="vWA-like"/>
    <property type="match status" value="1"/>
</dbReference>
<dbReference type="PANTHER" id="PTHR19325">
    <property type="entry name" value="COMPLEMENT COMPONENT-RELATED SUSHI DOMAIN-CONTAINING"/>
    <property type="match status" value="1"/>
</dbReference>
<feature type="region of interest" description="Disordered" evidence="8">
    <location>
        <begin position="866"/>
        <end position="905"/>
    </location>
</feature>
<feature type="disulfide bond" evidence="7">
    <location>
        <begin position="1778"/>
        <end position="1805"/>
    </location>
</feature>
<evidence type="ECO:0000256" key="3">
    <source>
        <dbReference type="ARBA" id="ARBA00022737"/>
    </source>
</evidence>
<keyword evidence="5" id="KW-0325">Glycoprotein</keyword>
<dbReference type="Gene3D" id="2.10.70.10">
    <property type="entry name" value="Complement Module, domain 1"/>
    <property type="match status" value="9"/>
</dbReference>
<feature type="disulfide bond" evidence="7">
    <location>
        <begin position="1583"/>
        <end position="1610"/>
    </location>
</feature>
<feature type="domain" description="Sushi" evidence="13">
    <location>
        <begin position="1613"/>
        <end position="1681"/>
    </location>
</feature>
<feature type="signal peptide" evidence="9">
    <location>
        <begin position="1"/>
        <end position="20"/>
    </location>
</feature>
<feature type="domain" description="HYR" evidence="12">
    <location>
        <begin position="566"/>
        <end position="650"/>
    </location>
</feature>
<dbReference type="InterPro" id="IPR009030">
    <property type="entry name" value="Growth_fac_rcpt_cys_sf"/>
</dbReference>
<dbReference type="CDD" id="cd01450">
    <property type="entry name" value="vWFA_subfamily_ECM"/>
    <property type="match status" value="1"/>
</dbReference>
<feature type="disulfide bond" evidence="6">
    <location>
        <begin position="1277"/>
        <end position="1286"/>
    </location>
</feature>